<dbReference type="AlphaFoldDB" id="A0A182TCD0"/>
<evidence type="ECO:0000256" key="2">
    <source>
        <dbReference type="ARBA" id="ARBA00004496"/>
    </source>
</evidence>
<dbReference type="GO" id="GO:0001965">
    <property type="term" value="F:G-protein alpha-subunit binding"/>
    <property type="evidence" value="ECO:0007669"/>
    <property type="project" value="TreeGrafter"/>
</dbReference>
<evidence type="ECO:0000256" key="6">
    <source>
        <dbReference type="ARBA" id="ARBA00022737"/>
    </source>
</evidence>
<dbReference type="Proteomes" id="UP000075901">
    <property type="component" value="Unassembled WGS sequence"/>
</dbReference>
<evidence type="ECO:0000256" key="5">
    <source>
        <dbReference type="ARBA" id="ARBA00022553"/>
    </source>
</evidence>
<dbReference type="PANTHER" id="PTHR45954">
    <property type="entry name" value="LD33695P"/>
    <property type="match status" value="1"/>
</dbReference>
<reference evidence="11" key="1">
    <citation type="submission" date="2013-09" db="EMBL/GenBank/DDBJ databases">
        <title>The Genome Sequence of Anopheles maculatus species B.</title>
        <authorList>
            <consortium name="The Broad Institute Genomics Platform"/>
            <person name="Neafsey D.E."/>
            <person name="Besansky N."/>
            <person name="Howell P."/>
            <person name="Walton C."/>
            <person name="Young S.K."/>
            <person name="Zeng Q."/>
            <person name="Gargeya S."/>
            <person name="Fitzgerald M."/>
            <person name="Haas B."/>
            <person name="Abouelleil A."/>
            <person name="Allen A.W."/>
            <person name="Alvarado L."/>
            <person name="Arachchi H.M."/>
            <person name="Berlin A.M."/>
            <person name="Chapman S.B."/>
            <person name="Gainer-Dewar J."/>
            <person name="Goldberg J."/>
            <person name="Griggs A."/>
            <person name="Gujja S."/>
            <person name="Hansen M."/>
            <person name="Howarth C."/>
            <person name="Imamovic A."/>
            <person name="Ireland A."/>
            <person name="Larimer J."/>
            <person name="McCowan C."/>
            <person name="Murphy C."/>
            <person name="Pearson M."/>
            <person name="Poon T.W."/>
            <person name="Priest M."/>
            <person name="Roberts A."/>
            <person name="Saif S."/>
            <person name="Shea T."/>
            <person name="Sisk P."/>
            <person name="Sykes S."/>
            <person name="Wortman J."/>
            <person name="Nusbaum C."/>
            <person name="Birren B."/>
        </authorList>
    </citation>
    <scope>NUCLEOTIDE SEQUENCE [LARGE SCALE GENOMIC DNA]</scope>
    <source>
        <strain evidence="11">maculatus3</strain>
    </source>
</reference>
<keyword evidence="8" id="KW-0472">Membrane</keyword>
<dbReference type="GO" id="GO:0005092">
    <property type="term" value="F:GDP-dissociation inhibitor activity"/>
    <property type="evidence" value="ECO:0007669"/>
    <property type="project" value="TreeGrafter"/>
</dbReference>
<evidence type="ECO:0000256" key="1">
    <source>
        <dbReference type="ARBA" id="ARBA00004370"/>
    </source>
</evidence>
<dbReference type="Gene3D" id="1.25.40.10">
    <property type="entry name" value="Tetratricopeptide repeat domain"/>
    <property type="match status" value="1"/>
</dbReference>
<dbReference type="InterPro" id="IPR011990">
    <property type="entry name" value="TPR-like_helical_dom_sf"/>
</dbReference>
<keyword evidence="7" id="KW-0802">TPR repeat</keyword>
<evidence type="ECO:0000313" key="10">
    <source>
        <dbReference type="EnsemblMetazoa" id="AMAM024024-PA"/>
    </source>
</evidence>
<keyword evidence="3" id="KW-1003">Cell membrane</keyword>
<evidence type="ECO:0000256" key="8">
    <source>
        <dbReference type="ARBA" id="ARBA00023136"/>
    </source>
</evidence>
<feature type="compositionally biased region" description="Low complexity" evidence="9">
    <location>
        <begin position="85"/>
        <end position="130"/>
    </location>
</feature>
<keyword evidence="5" id="KW-0597">Phosphoprotein</keyword>
<organism evidence="10 11">
    <name type="scientific">Anopheles maculatus</name>
    <dbReference type="NCBI Taxonomy" id="74869"/>
    <lineage>
        <taxon>Eukaryota</taxon>
        <taxon>Metazoa</taxon>
        <taxon>Ecdysozoa</taxon>
        <taxon>Arthropoda</taxon>
        <taxon>Hexapoda</taxon>
        <taxon>Insecta</taxon>
        <taxon>Pterygota</taxon>
        <taxon>Neoptera</taxon>
        <taxon>Endopterygota</taxon>
        <taxon>Diptera</taxon>
        <taxon>Nematocera</taxon>
        <taxon>Culicoidea</taxon>
        <taxon>Culicidae</taxon>
        <taxon>Anophelinae</taxon>
        <taxon>Anopheles</taxon>
        <taxon>Anopheles maculatus group</taxon>
    </lineage>
</organism>
<sequence length="146" mass="14648">GSRIEEQRSELPTPNITLDAEASDVPVVAPAKATSNSGATVPDEDFFSLIMRLQGGRMEDQRATVPLNNNLNRSTTASGNQPTQHNHSNDSNSHNGGSAINNNGGNGGSNSAANNGNVANGNAQSSSSNSGTGGSGGSSSVGKGLK</sequence>
<dbReference type="InterPro" id="IPR052386">
    <property type="entry name" value="GPSM"/>
</dbReference>
<proteinExistence type="predicted"/>
<name>A0A182TCD0_9DIPT</name>
<dbReference type="EnsemblMetazoa" id="AMAM024024-RA">
    <property type="protein sequence ID" value="AMAM024024-PA"/>
    <property type="gene ID" value="AMAM024024"/>
</dbReference>
<dbReference type="PROSITE" id="PS50877">
    <property type="entry name" value="GOLOCO"/>
    <property type="match status" value="1"/>
</dbReference>
<evidence type="ECO:0000256" key="9">
    <source>
        <dbReference type="SAM" id="MobiDB-lite"/>
    </source>
</evidence>
<dbReference type="PANTHER" id="PTHR45954:SF1">
    <property type="entry name" value="LD33695P"/>
    <property type="match status" value="1"/>
</dbReference>
<keyword evidence="11" id="KW-1185">Reference proteome</keyword>
<feature type="region of interest" description="Disordered" evidence="9">
    <location>
        <begin position="1"/>
        <end position="24"/>
    </location>
</feature>
<dbReference type="Pfam" id="PF02188">
    <property type="entry name" value="GoLoco"/>
    <property type="match status" value="1"/>
</dbReference>
<feature type="region of interest" description="Disordered" evidence="9">
    <location>
        <begin position="60"/>
        <end position="146"/>
    </location>
</feature>
<reference evidence="10" key="2">
    <citation type="submission" date="2020-05" db="UniProtKB">
        <authorList>
            <consortium name="EnsemblMetazoa"/>
        </authorList>
    </citation>
    <scope>IDENTIFICATION</scope>
    <source>
        <strain evidence="10">maculatus3</strain>
    </source>
</reference>
<dbReference type="SMART" id="SM00390">
    <property type="entry name" value="GoLoco"/>
    <property type="match status" value="1"/>
</dbReference>
<dbReference type="GO" id="GO:0000132">
    <property type="term" value="P:establishment of mitotic spindle orientation"/>
    <property type="evidence" value="ECO:0007669"/>
    <property type="project" value="TreeGrafter"/>
</dbReference>
<dbReference type="VEuPathDB" id="VectorBase:AMAM024024"/>
<evidence type="ECO:0000256" key="7">
    <source>
        <dbReference type="ARBA" id="ARBA00022803"/>
    </source>
</evidence>
<evidence type="ECO:0000256" key="4">
    <source>
        <dbReference type="ARBA" id="ARBA00022490"/>
    </source>
</evidence>
<protein>
    <submittedName>
        <fullName evidence="10">Uncharacterized protein</fullName>
    </submittedName>
</protein>
<accession>A0A182TCD0</accession>
<feature type="compositionally biased region" description="Polar residues" evidence="9">
    <location>
        <begin position="66"/>
        <end position="84"/>
    </location>
</feature>
<keyword evidence="4" id="KW-0963">Cytoplasm</keyword>
<dbReference type="GO" id="GO:0016020">
    <property type="term" value="C:membrane"/>
    <property type="evidence" value="ECO:0007669"/>
    <property type="project" value="UniProtKB-SubCell"/>
</dbReference>
<dbReference type="InterPro" id="IPR003109">
    <property type="entry name" value="GoLoco_motif"/>
</dbReference>
<dbReference type="GO" id="GO:0005938">
    <property type="term" value="C:cell cortex"/>
    <property type="evidence" value="ECO:0007669"/>
    <property type="project" value="TreeGrafter"/>
</dbReference>
<keyword evidence="6" id="KW-0677">Repeat</keyword>
<evidence type="ECO:0000313" key="11">
    <source>
        <dbReference type="Proteomes" id="UP000075901"/>
    </source>
</evidence>
<comment type="subcellular location">
    <subcellularLocation>
        <location evidence="2">Cytoplasm</location>
    </subcellularLocation>
    <subcellularLocation>
        <location evidence="1">Membrane</location>
    </subcellularLocation>
</comment>
<evidence type="ECO:0000256" key="3">
    <source>
        <dbReference type="ARBA" id="ARBA00022475"/>
    </source>
</evidence>